<dbReference type="Gene3D" id="1.10.1000.11">
    <property type="entry name" value="Arf Nucleotide-binding Site Opener,domain 2"/>
    <property type="match status" value="1"/>
</dbReference>
<dbReference type="PANTHER" id="PTHR10663">
    <property type="entry name" value="GUANYL-NUCLEOTIDE EXCHANGE FACTOR"/>
    <property type="match status" value="1"/>
</dbReference>
<dbReference type="GO" id="GO:0032587">
    <property type="term" value="C:ruffle membrane"/>
    <property type="evidence" value="ECO:0007669"/>
    <property type="project" value="UniProtKB-SubCell"/>
</dbReference>
<feature type="region of interest" description="Disordered" evidence="7">
    <location>
        <begin position="1489"/>
        <end position="1508"/>
    </location>
</feature>
<evidence type="ECO:0000256" key="2">
    <source>
        <dbReference type="ARBA" id="ARBA00022475"/>
    </source>
</evidence>
<dbReference type="InterPro" id="IPR001605">
    <property type="entry name" value="PH_dom-spectrin-type"/>
</dbReference>
<dbReference type="Gene3D" id="2.30.29.30">
    <property type="entry name" value="Pleckstrin-homology domain (PH domain)/Phosphotyrosine-binding domain (PTB)"/>
    <property type="match status" value="1"/>
</dbReference>
<organism evidence="10 11">
    <name type="scientific">Silurus asotus</name>
    <name type="common">Amur catfish</name>
    <name type="synonym">Parasilurus asotus</name>
    <dbReference type="NCBI Taxonomy" id="30991"/>
    <lineage>
        <taxon>Eukaryota</taxon>
        <taxon>Metazoa</taxon>
        <taxon>Chordata</taxon>
        <taxon>Craniata</taxon>
        <taxon>Vertebrata</taxon>
        <taxon>Euteleostomi</taxon>
        <taxon>Actinopterygii</taxon>
        <taxon>Neopterygii</taxon>
        <taxon>Teleostei</taxon>
        <taxon>Ostariophysi</taxon>
        <taxon>Siluriformes</taxon>
        <taxon>Siluridae</taxon>
        <taxon>Silurus</taxon>
    </lineage>
</organism>
<feature type="region of interest" description="Disordered" evidence="7">
    <location>
        <begin position="1549"/>
        <end position="1592"/>
    </location>
</feature>
<sequence>MTNSGKVLHLYVEVRPVPDKERAKLEDIQGAQTLMVHKPDIFPESQHGAFNTPCSLVPPPVDERNVGSNSQGIFTSKSPFDLHINPGGEGQAPLQTGVSLSHDEMYQLLSAFQPELKRGTGNLEQTRSTENEPFCGRESRIYGHFTAPPTPSGARKTYGQLDKGKLSIATFSYIEKANIGSVGGHPSILCQNKPENPFRKAFNDQTISFHCHENFSNSVGLNGQESFCNSNSNNILTGSVIKPNDNISLQRMRIARNSTHHALKEFGSPQLRPQLVTANYPDRCYGTLHRLQPRCHSWSGSPVVTRVARTLPAYTHLVDLYQHKSPHGIPRSPAAQKLSSDAGQHHFISCSANAQFQAIPNPQEWKSDKTLKQEYKHSSVLPSSRPTAIQHQIPYKHIIQSPHKQTGSQKTSPQQNNKVNFSLTSLSNGAAPRGNKVSVETNILSASSASELTPNFVEEATNLIIHLEDRKSSLNTVKSESARSGQLNTEEFSTSTYPESNIFPQDEHWANKTQHKSVKTQLSSGWGSPHLSFRGGRALAFCSHLHQVGVMSTSSNQEPCQQERIIQGMNSPVTYQHSLPQYTVENSIQRQEGRHCDAGNGCGLGDSPDVVRPCTQFNSNIPVKTTLREPHFSRVKENTTKENTSKVGVSFGMPLGILSKEGKNDLIVLTSEETIFMDKKAQKEIRVEGLTYGDEGSTLSQSSSGVTGSLLEAIQPERDCSSPVTSSQRDSGTGNTPIQVRYYGSSFLGSLHSQRIARAKWEFLFGKTLEDHHCVTVSSITPCSGHGRDPSCEFTATFSDVRPISLIQNTSSHDVQQVDMEPVNSPFSLALGSSPKTGIIKRTIKYSETDLDAVPQRCYRETDIDEVIQSEQEEIDSAFSSDQSVLATSGTISGSNFEQLFCSQSSDDEVRLQDEEMVSWASVRMHWDRKRQQAVQEENEMFSHLLESSQNCLGDSHTSLKSPITVDSPSRISTDGLDSFSRHFENIIESHRAKGTSYSSLDSVDMASSGPPIFTFDLPTLTPEIQTQICASAKQIIDLSFASLKQPKSPSTFKALIGADQIMSVKESELTDSVQPENSISSNSVMTQRERGSGLVTESDHEVAQRLALGTNENIFNGKADLQAAKLLAKRLYNLDGFRRSDIARHLSKNNDFSGMVAEEYLSYFNFAGMSLDQALRIFLREFALMGETQERERVLSHFSRRYHQCNPNNVPNEDSVHTLTCALMLLNTDLHGLNVGKKMSCAQFIGNLEGLNDGHNFPKDLLKALYNSIKNEKLQWTIDEEEVCKSVSELADSRTDSASHTLKRITSGGAPLVSLAQQSNAHLYKKGFLVRKVHADPDGKRTPRGKRGWKTFYVFLKGLVLYLQKSDFSTHKQLSNEDLKSAVSIHHSLAMKAADYSKRPNVFYLRTADWRVFLFQAPNAEQMQSWITRINTVAAMFSAPPFPAAIGSQKKFSRPLLPGSTTKLSQEEQVKSHEMHFRSISSELQELRSVPQERKPKGKEQEETKQREEYLEFEKTRYGTYAMLMRAKIRMGESDLVAFESRLFSDGTLQRTSSSPSLAHDTSHASVSSCSSRSKKSSRSESQRHKPAVKQ</sequence>
<protein>
    <recommendedName>
        <fullName evidence="12">PH and SEC7 domain-containing protein 1</fullName>
    </recommendedName>
</protein>
<reference evidence="10" key="1">
    <citation type="submission" date="2018-07" db="EMBL/GenBank/DDBJ databases">
        <title>Comparative genomics of catfishes provides insights into carnivory and benthic adaptation.</title>
        <authorList>
            <person name="Zhang Y."/>
            <person name="Wang D."/>
            <person name="Peng Z."/>
            <person name="Zheng S."/>
            <person name="Shao F."/>
            <person name="Tao W."/>
        </authorList>
    </citation>
    <scope>NUCLEOTIDE SEQUENCE</scope>
    <source>
        <strain evidence="10">Chongqing</strain>
    </source>
</reference>
<evidence type="ECO:0000256" key="3">
    <source>
        <dbReference type="ARBA" id="ARBA00022553"/>
    </source>
</evidence>
<feature type="region of interest" description="Disordered" evidence="7">
    <location>
        <begin position="476"/>
        <end position="497"/>
    </location>
</feature>
<feature type="domain" description="PH" evidence="8">
    <location>
        <begin position="1323"/>
        <end position="1436"/>
    </location>
</feature>
<dbReference type="PANTHER" id="PTHR10663:SF334">
    <property type="entry name" value="PH AND SEC7 DOMAIN-CONTAINING PROTEIN 1"/>
    <property type="match status" value="1"/>
</dbReference>
<dbReference type="InterPro" id="IPR041681">
    <property type="entry name" value="PH_9"/>
</dbReference>
<keyword evidence="4" id="KW-0175">Coiled coil</keyword>
<keyword evidence="2" id="KW-1003">Cell membrane</keyword>
<dbReference type="GO" id="GO:0032012">
    <property type="term" value="P:regulation of ARF protein signal transduction"/>
    <property type="evidence" value="ECO:0007669"/>
    <property type="project" value="InterPro"/>
</dbReference>
<evidence type="ECO:0000313" key="10">
    <source>
        <dbReference type="EMBL" id="KAI5617439.1"/>
    </source>
</evidence>
<evidence type="ECO:0008006" key="12">
    <source>
        <dbReference type="Google" id="ProtNLM"/>
    </source>
</evidence>
<dbReference type="PRINTS" id="PR00683">
    <property type="entry name" value="SPECTRINPH"/>
</dbReference>
<dbReference type="InterPro" id="IPR011993">
    <property type="entry name" value="PH-like_dom_sf"/>
</dbReference>
<dbReference type="InterPro" id="IPR023394">
    <property type="entry name" value="Sec7_C_sf"/>
</dbReference>
<accession>A0AAD5AKJ1</accession>
<dbReference type="FunFam" id="2.30.29.30:FF:000054">
    <property type="entry name" value="PH and SEC7 domain-containing protein 3"/>
    <property type="match status" value="1"/>
</dbReference>
<evidence type="ECO:0000256" key="7">
    <source>
        <dbReference type="SAM" id="MobiDB-lite"/>
    </source>
</evidence>
<keyword evidence="3" id="KW-0597">Phosphoprotein</keyword>
<dbReference type="Pfam" id="PF01369">
    <property type="entry name" value="Sec7"/>
    <property type="match status" value="1"/>
</dbReference>
<dbReference type="EMBL" id="MU551704">
    <property type="protein sequence ID" value="KAI5617439.1"/>
    <property type="molecule type" value="Genomic_DNA"/>
</dbReference>
<evidence type="ECO:0000256" key="1">
    <source>
        <dbReference type="ARBA" id="ARBA00004632"/>
    </source>
</evidence>
<dbReference type="GO" id="GO:0005085">
    <property type="term" value="F:guanyl-nucleotide exchange factor activity"/>
    <property type="evidence" value="ECO:0007669"/>
    <property type="project" value="InterPro"/>
</dbReference>
<dbReference type="SMART" id="SM00233">
    <property type="entry name" value="PH"/>
    <property type="match status" value="1"/>
</dbReference>
<gene>
    <name evidence="10" type="ORF">C0J50_22991</name>
</gene>
<dbReference type="CDD" id="cd00171">
    <property type="entry name" value="Sec7"/>
    <property type="match status" value="1"/>
</dbReference>
<name>A0AAD5AKJ1_SILAS</name>
<evidence type="ECO:0000256" key="6">
    <source>
        <dbReference type="ARBA" id="ARBA00023273"/>
    </source>
</evidence>
<dbReference type="GO" id="GO:0005543">
    <property type="term" value="F:phospholipid binding"/>
    <property type="evidence" value="ECO:0007669"/>
    <property type="project" value="InterPro"/>
</dbReference>
<feature type="domain" description="SEC7" evidence="9">
    <location>
        <begin position="1090"/>
        <end position="1273"/>
    </location>
</feature>
<keyword evidence="6" id="KW-0966">Cell projection</keyword>
<comment type="subcellular location">
    <subcellularLocation>
        <location evidence="1">Cell projection</location>
        <location evidence="1">Ruffle membrane</location>
    </subcellularLocation>
</comment>
<proteinExistence type="predicted"/>
<feature type="region of interest" description="Disordered" evidence="7">
    <location>
        <begin position="717"/>
        <end position="736"/>
    </location>
</feature>
<keyword evidence="5" id="KW-0472">Membrane</keyword>
<dbReference type="Proteomes" id="UP001205998">
    <property type="component" value="Unassembled WGS sequence"/>
</dbReference>
<comment type="caution">
    <text evidence="10">The sequence shown here is derived from an EMBL/GenBank/DDBJ whole genome shotgun (WGS) entry which is preliminary data.</text>
</comment>
<dbReference type="Pfam" id="PF15410">
    <property type="entry name" value="PH_9"/>
    <property type="match status" value="1"/>
</dbReference>
<dbReference type="InterPro" id="IPR000904">
    <property type="entry name" value="Sec7_dom"/>
</dbReference>
<feature type="non-terminal residue" evidence="10">
    <location>
        <position position="1"/>
    </location>
</feature>
<feature type="compositionally biased region" description="Basic and acidic residues" evidence="7">
    <location>
        <begin position="1492"/>
        <end position="1508"/>
    </location>
</feature>
<keyword evidence="11" id="KW-1185">Reference proteome</keyword>
<dbReference type="CDD" id="cd13295">
    <property type="entry name" value="PH_EFA6"/>
    <property type="match status" value="1"/>
</dbReference>
<dbReference type="InterPro" id="IPR035999">
    <property type="entry name" value="Sec7_dom_sf"/>
</dbReference>
<dbReference type="SUPFAM" id="SSF50729">
    <property type="entry name" value="PH domain-like"/>
    <property type="match status" value="1"/>
</dbReference>
<dbReference type="PROSITE" id="PS50190">
    <property type="entry name" value="SEC7"/>
    <property type="match status" value="1"/>
</dbReference>
<evidence type="ECO:0000256" key="5">
    <source>
        <dbReference type="ARBA" id="ARBA00023136"/>
    </source>
</evidence>
<evidence type="ECO:0000313" key="11">
    <source>
        <dbReference type="Proteomes" id="UP001205998"/>
    </source>
</evidence>
<dbReference type="SUPFAM" id="SSF48425">
    <property type="entry name" value="Sec7 domain"/>
    <property type="match status" value="1"/>
</dbReference>
<dbReference type="PROSITE" id="PS50003">
    <property type="entry name" value="PH_DOMAIN"/>
    <property type="match status" value="1"/>
</dbReference>
<dbReference type="FunFam" id="1.10.1000.11:FF:000004">
    <property type="entry name" value="PH and SEC7 domain-containing protein 2"/>
    <property type="match status" value="1"/>
</dbReference>
<dbReference type="SMART" id="SM00222">
    <property type="entry name" value="Sec7"/>
    <property type="match status" value="1"/>
</dbReference>
<evidence type="ECO:0000256" key="4">
    <source>
        <dbReference type="ARBA" id="ARBA00023054"/>
    </source>
</evidence>
<dbReference type="InterPro" id="IPR001849">
    <property type="entry name" value="PH_domain"/>
</dbReference>
<evidence type="ECO:0000259" key="9">
    <source>
        <dbReference type="PROSITE" id="PS50190"/>
    </source>
</evidence>
<feature type="compositionally biased region" description="Polar residues" evidence="7">
    <location>
        <begin position="722"/>
        <end position="736"/>
    </location>
</feature>
<evidence type="ECO:0000259" key="8">
    <source>
        <dbReference type="PROSITE" id="PS50003"/>
    </source>
</evidence>
<feature type="compositionally biased region" description="Polar residues" evidence="7">
    <location>
        <begin position="1549"/>
        <end position="1558"/>
    </location>
</feature>